<dbReference type="InterPro" id="IPR025948">
    <property type="entry name" value="HTH-like_dom"/>
</dbReference>
<dbReference type="Pfam" id="PF13333">
    <property type="entry name" value="rve_2"/>
    <property type="match status" value="1"/>
</dbReference>
<evidence type="ECO:0000313" key="2">
    <source>
        <dbReference type="EMBL" id="TDG35169.1"/>
    </source>
</evidence>
<proteinExistence type="predicted"/>
<gene>
    <name evidence="2" type="ORF">EZJ43_14810</name>
</gene>
<feature type="domain" description="Integrase catalytic" evidence="1">
    <location>
        <begin position="83"/>
        <end position="245"/>
    </location>
</feature>
<dbReference type="InterPro" id="IPR050900">
    <property type="entry name" value="Transposase_IS3/IS150/IS904"/>
</dbReference>
<dbReference type="InterPro" id="IPR001584">
    <property type="entry name" value="Integrase_cat-core"/>
</dbReference>
<dbReference type="Proteomes" id="UP000295668">
    <property type="component" value="Unassembled WGS sequence"/>
</dbReference>
<evidence type="ECO:0000259" key="1">
    <source>
        <dbReference type="PROSITE" id="PS50994"/>
    </source>
</evidence>
<dbReference type="InterPro" id="IPR012337">
    <property type="entry name" value="RNaseH-like_sf"/>
</dbReference>
<keyword evidence="3" id="KW-1185">Reference proteome</keyword>
<reference evidence="2 3" key="1">
    <citation type="submission" date="2019-02" db="EMBL/GenBank/DDBJ databases">
        <title>Pedobacter sp. nov., a novel speices isolated from soil of pinguins habitat in Antarcitica.</title>
        <authorList>
            <person name="He R.-H."/>
        </authorList>
    </citation>
    <scope>NUCLEOTIDE SEQUENCE [LARGE SCALE GENOMIC DNA]</scope>
    <source>
        <strain evidence="2 3">E01020</strain>
    </source>
</reference>
<dbReference type="EMBL" id="SJCY01000012">
    <property type="protein sequence ID" value="TDG35169.1"/>
    <property type="molecule type" value="Genomic_DNA"/>
</dbReference>
<name>A0A4R5MJC2_9SPHI</name>
<dbReference type="Pfam" id="PF13276">
    <property type="entry name" value="HTH_21"/>
    <property type="match status" value="1"/>
</dbReference>
<dbReference type="PROSITE" id="PS50994">
    <property type="entry name" value="INTEGRASE"/>
    <property type="match status" value="1"/>
</dbReference>
<dbReference type="SUPFAM" id="SSF53098">
    <property type="entry name" value="Ribonuclease H-like"/>
    <property type="match status" value="1"/>
</dbReference>
<evidence type="ECO:0000313" key="3">
    <source>
        <dbReference type="Proteomes" id="UP000295668"/>
    </source>
</evidence>
<dbReference type="InterPro" id="IPR048020">
    <property type="entry name" value="Transpos_IS3"/>
</dbReference>
<dbReference type="GO" id="GO:0003676">
    <property type="term" value="F:nucleic acid binding"/>
    <property type="evidence" value="ECO:0007669"/>
    <property type="project" value="InterPro"/>
</dbReference>
<protein>
    <submittedName>
        <fullName evidence="2">IS3 family transposase</fullName>
    </submittedName>
</protein>
<dbReference type="Gene3D" id="3.30.420.10">
    <property type="entry name" value="Ribonuclease H-like superfamily/Ribonuclease H"/>
    <property type="match status" value="1"/>
</dbReference>
<dbReference type="GO" id="GO:0015074">
    <property type="term" value="P:DNA integration"/>
    <property type="evidence" value="ECO:0007669"/>
    <property type="project" value="InterPro"/>
</dbReference>
<accession>A0A4R5MJC2</accession>
<dbReference type="PANTHER" id="PTHR46889">
    <property type="entry name" value="TRANSPOSASE INSF FOR INSERTION SEQUENCE IS3B-RELATED"/>
    <property type="match status" value="1"/>
</dbReference>
<dbReference type="OrthoDB" id="9815231at2"/>
<dbReference type="Pfam" id="PF00665">
    <property type="entry name" value="rve"/>
    <property type="match status" value="1"/>
</dbReference>
<sequence length="246" mass="28942">MATSKYGMVESEIKEIYHSNKGRYGYRRITLEMRNRGHVINHKTVSRLMRLLGIKSLVRGKKYVSYKGTTGVASPNILKQNFKAERPLMKWATDVTEFRVMNKKVYLSPVMELYNGEIINYTISSSPNFGLVKGMLEGAVRKIRGKDRPILHSDQGWHYRMKEFRQILVENGITQSMSRKGNCYDNAVMENFFGTIKSEMFYMKKYTSVEELEKEIKEYIDYYNNDRIRLNLNGMSPVKYRIKEKY</sequence>
<dbReference type="PANTHER" id="PTHR46889:SF4">
    <property type="entry name" value="TRANSPOSASE INSO FOR INSERTION SEQUENCE ELEMENT IS911B-RELATED"/>
    <property type="match status" value="1"/>
</dbReference>
<dbReference type="NCBIfam" id="NF033516">
    <property type="entry name" value="transpos_IS3"/>
    <property type="match status" value="1"/>
</dbReference>
<organism evidence="2 3">
    <name type="scientific">Pedobacter changchengzhani</name>
    <dbReference type="NCBI Taxonomy" id="2529274"/>
    <lineage>
        <taxon>Bacteria</taxon>
        <taxon>Pseudomonadati</taxon>
        <taxon>Bacteroidota</taxon>
        <taxon>Sphingobacteriia</taxon>
        <taxon>Sphingobacteriales</taxon>
        <taxon>Sphingobacteriaceae</taxon>
        <taxon>Pedobacter</taxon>
    </lineage>
</organism>
<comment type="caution">
    <text evidence="2">The sequence shown here is derived from an EMBL/GenBank/DDBJ whole genome shotgun (WGS) entry which is preliminary data.</text>
</comment>
<dbReference type="AlphaFoldDB" id="A0A4R5MJC2"/>
<dbReference type="InterPro" id="IPR036397">
    <property type="entry name" value="RNaseH_sf"/>
</dbReference>